<comment type="subcellular location">
    <subcellularLocation>
        <location evidence="1">Membrane</location>
        <topology evidence="1">Multi-pass membrane protein</topology>
    </subcellularLocation>
</comment>
<dbReference type="InterPro" id="IPR004835">
    <property type="entry name" value="Chitin_synth"/>
</dbReference>
<gene>
    <name evidence="5" type="ORF">KUTeg_011364</name>
</gene>
<keyword evidence="6" id="KW-1185">Reference proteome</keyword>
<comment type="caution">
    <text evidence="5">The sequence shown here is derived from an EMBL/GenBank/DDBJ whole genome shotgun (WGS) entry which is preliminary data.</text>
</comment>
<proteinExistence type="predicted"/>
<evidence type="ECO:0000256" key="1">
    <source>
        <dbReference type="ARBA" id="ARBA00004141"/>
    </source>
</evidence>
<evidence type="ECO:0000256" key="3">
    <source>
        <dbReference type="ARBA" id="ARBA00023136"/>
    </source>
</evidence>
<protein>
    <submittedName>
        <fullName evidence="5">Uncharacterized protein</fullName>
    </submittedName>
</protein>
<evidence type="ECO:0000313" key="5">
    <source>
        <dbReference type="EMBL" id="KAJ8311084.1"/>
    </source>
</evidence>
<dbReference type="EMBL" id="JARBDR010000587">
    <property type="protein sequence ID" value="KAJ8311084.1"/>
    <property type="molecule type" value="Genomic_DNA"/>
</dbReference>
<evidence type="ECO:0000256" key="4">
    <source>
        <dbReference type="SAM" id="MobiDB-lite"/>
    </source>
</evidence>
<dbReference type="Proteomes" id="UP001217089">
    <property type="component" value="Unassembled WGS sequence"/>
</dbReference>
<keyword evidence="2" id="KW-0812">Transmembrane</keyword>
<accession>A0ABQ9F158</accession>
<evidence type="ECO:0000256" key="2">
    <source>
        <dbReference type="ARBA" id="ARBA00022692"/>
    </source>
</evidence>
<feature type="non-terminal residue" evidence="5">
    <location>
        <position position="481"/>
    </location>
</feature>
<sequence length="481" mass="54189">MTVDKVICSVKIKQTTNDSGQGDSLSNGQQLTVDKVIYSGKIKQTSTDSGQGDIFSNGQQLTVDKVIYSGKIKQTSTDSEQGDIFRQQLTANKVIYSGKIKQRATDSGQGDIFRLNGQQLTANKAIYSGKIKRTATDSGQGDIFRQQLTVDKVIYSGKIKQTATDSGQGEIFRQQLTVDKVIYSGKIKRTATDSGQGDIFRQQLTVDKVIYSGKIKQTATDSGQGDIFRQQLTVDKVIYSVKIKQTTNDSGQGDSLRMVESTDAGGDKKDDIKIKSPPMIYACATMWHENRQEMVQIMKSLYRMDKDQFIRKQALEMAGDDADLSELEYYNFEPHILFDDAFEVDDDDEFVPNQFVLQMFDVLEEAASSVHQRPVIPEPPFKVPTPYGGQLVFPMPGGNLMYLHLKNKSKIRHRKRWSQVMYMYYLLGYRIINSCQEKVMAALESNAFSELISWQERVDQSAGNIGKSQIFQFLDDEVLHK</sequence>
<name>A0ABQ9F158_TEGGR</name>
<dbReference type="PANTHER" id="PTHR22914">
    <property type="entry name" value="CHITIN SYNTHASE"/>
    <property type="match status" value="1"/>
</dbReference>
<reference evidence="5 6" key="1">
    <citation type="submission" date="2022-12" db="EMBL/GenBank/DDBJ databases">
        <title>Chromosome-level genome of Tegillarca granosa.</title>
        <authorList>
            <person name="Kim J."/>
        </authorList>
    </citation>
    <scope>NUCLEOTIDE SEQUENCE [LARGE SCALE GENOMIC DNA]</scope>
    <source>
        <strain evidence="5">Teg-2019</strain>
        <tissue evidence="5">Adductor muscle</tissue>
    </source>
</reference>
<feature type="region of interest" description="Disordered" evidence="4">
    <location>
        <begin position="248"/>
        <end position="270"/>
    </location>
</feature>
<organism evidence="5 6">
    <name type="scientific">Tegillarca granosa</name>
    <name type="common">Malaysian cockle</name>
    <name type="synonym">Anadara granosa</name>
    <dbReference type="NCBI Taxonomy" id="220873"/>
    <lineage>
        <taxon>Eukaryota</taxon>
        <taxon>Metazoa</taxon>
        <taxon>Spiralia</taxon>
        <taxon>Lophotrochozoa</taxon>
        <taxon>Mollusca</taxon>
        <taxon>Bivalvia</taxon>
        <taxon>Autobranchia</taxon>
        <taxon>Pteriomorphia</taxon>
        <taxon>Arcoida</taxon>
        <taxon>Arcoidea</taxon>
        <taxon>Arcidae</taxon>
        <taxon>Tegillarca</taxon>
    </lineage>
</organism>
<dbReference type="PANTHER" id="PTHR22914:SF42">
    <property type="entry name" value="CHITIN SYNTHASE"/>
    <property type="match status" value="1"/>
</dbReference>
<keyword evidence="3" id="KW-0472">Membrane</keyword>
<evidence type="ECO:0000313" key="6">
    <source>
        <dbReference type="Proteomes" id="UP001217089"/>
    </source>
</evidence>